<evidence type="ECO:0000256" key="1">
    <source>
        <dbReference type="ARBA" id="ARBA00004128"/>
    </source>
</evidence>
<comment type="caution">
    <text evidence="13">The sequence shown here is derived from an EMBL/GenBank/DDBJ whole genome shotgun (WGS) entry which is preliminary data.</text>
</comment>
<dbReference type="GO" id="GO:0033179">
    <property type="term" value="C:proton-transporting V-type ATPase, V0 domain"/>
    <property type="evidence" value="ECO:0007669"/>
    <property type="project" value="InterPro"/>
</dbReference>
<keyword evidence="3 11" id="KW-0813">Transport</keyword>
<evidence type="ECO:0000256" key="9">
    <source>
        <dbReference type="ARBA" id="ARBA00045519"/>
    </source>
</evidence>
<evidence type="ECO:0000256" key="8">
    <source>
        <dbReference type="ARBA" id="ARBA00023136"/>
    </source>
</evidence>
<feature type="transmembrane region" description="Helical" evidence="11">
    <location>
        <begin position="25"/>
        <end position="48"/>
    </location>
</feature>
<comment type="function">
    <text evidence="9">Proton-conducting pore forming subunit of the V0 complex of vacuolar(H+)-ATPase (V-ATPase), a multisubunit enzyme composed of a peripheral complex (V1) that hydrolyzes ATP and a membrane integral complex (V0) that translocates protons. V-ATPase is responsible for acidifying and maintaining the pH of intracellular compartments.</text>
</comment>
<gene>
    <name evidence="13" type="ORF">CBER1_09153</name>
</gene>
<evidence type="ECO:0000313" key="13">
    <source>
        <dbReference type="EMBL" id="PPJ51454.1"/>
    </source>
</evidence>
<dbReference type="InterPro" id="IPR011555">
    <property type="entry name" value="ATPase_proteolipid_su_C_euk"/>
</dbReference>
<dbReference type="GO" id="GO:0005774">
    <property type="term" value="C:vacuolar membrane"/>
    <property type="evidence" value="ECO:0007669"/>
    <property type="project" value="UniProtKB-SubCell"/>
</dbReference>
<feature type="transmembrane region" description="Helical" evidence="11">
    <location>
        <begin position="116"/>
        <end position="142"/>
    </location>
</feature>
<dbReference type="CDD" id="cd18175">
    <property type="entry name" value="ATP-synt_Vo_c_ATP6C_rpt1"/>
    <property type="match status" value="1"/>
</dbReference>
<dbReference type="CDD" id="cd18176">
    <property type="entry name" value="ATP-synt_Vo_c_ATP6C_rpt2"/>
    <property type="match status" value="1"/>
</dbReference>
<evidence type="ECO:0000313" key="14">
    <source>
        <dbReference type="Proteomes" id="UP000237631"/>
    </source>
</evidence>
<keyword evidence="8 11" id="KW-0472">Membrane</keyword>
<evidence type="ECO:0000256" key="2">
    <source>
        <dbReference type="ARBA" id="ARBA00007296"/>
    </source>
</evidence>
<evidence type="ECO:0000256" key="3">
    <source>
        <dbReference type="ARBA" id="ARBA00022448"/>
    </source>
</evidence>
<dbReference type="Proteomes" id="UP000237631">
    <property type="component" value="Unassembled WGS sequence"/>
</dbReference>
<evidence type="ECO:0000256" key="5">
    <source>
        <dbReference type="ARBA" id="ARBA00022781"/>
    </source>
</evidence>
<dbReference type="EMBL" id="PNEN01001753">
    <property type="protein sequence ID" value="PPJ51454.1"/>
    <property type="molecule type" value="Genomic_DNA"/>
</dbReference>
<dbReference type="NCBIfam" id="TIGR01100">
    <property type="entry name" value="V_ATP_synt_C"/>
    <property type="match status" value="1"/>
</dbReference>
<dbReference type="InterPro" id="IPR000245">
    <property type="entry name" value="ATPase_proteolipid_csu"/>
</dbReference>
<evidence type="ECO:0000256" key="7">
    <source>
        <dbReference type="ARBA" id="ARBA00023065"/>
    </source>
</evidence>
<dbReference type="AlphaFoldDB" id="A0A2S6BVF9"/>
<dbReference type="OrthoDB" id="1744869at2759"/>
<evidence type="ECO:0000256" key="10">
    <source>
        <dbReference type="ARBA" id="ARBA00046480"/>
    </source>
</evidence>
<comment type="function">
    <text evidence="11">Proton-conducting pore forming of the V0 complex of vacuolar(H+)-ATPase (V-ATPase), a multisubunit enzyme composed of a peripheral complex (V1) that hydrolyzes ATP and a membrane integral complex (V0) that translocates protons. V-ATPase is responsible for acidifying and maintaining the pH of intracellular compartments.</text>
</comment>
<keyword evidence="7 11" id="KW-0406">Ion transport</keyword>
<dbReference type="FunFam" id="1.20.120.610:FF:000001">
    <property type="entry name" value="V-type proton ATPase proteolipid subunit"/>
    <property type="match status" value="1"/>
</dbReference>
<feature type="transmembrane region" description="Helical" evidence="11">
    <location>
        <begin position="154"/>
        <end position="179"/>
    </location>
</feature>
<keyword evidence="5 11" id="KW-0375">Hydrogen ion transport</keyword>
<evidence type="ECO:0000256" key="6">
    <source>
        <dbReference type="ARBA" id="ARBA00022989"/>
    </source>
</evidence>
<keyword evidence="14" id="KW-1185">Reference proteome</keyword>
<evidence type="ECO:0000256" key="11">
    <source>
        <dbReference type="RuleBase" id="RU363060"/>
    </source>
</evidence>
<reference evidence="14" key="1">
    <citation type="journal article" date="2017" name="bioRxiv">
        <title>Conservation of a gene cluster reveals novel cercosporin biosynthetic mechanisms and extends production to the genus Colletotrichum.</title>
        <authorList>
            <person name="de Jonge R."/>
            <person name="Ebert M.K."/>
            <person name="Huitt-Roehl C.R."/>
            <person name="Pal P."/>
            <person name="Suttle J.C."/>
            <person name="Spanner R.E."/>
            <person name="Neubauer J.D."/>
            <person name="Jurick W.M.II."/>
            <person name="Stott K.A."/>
            <person name="Secor G.A."/>
            <person name="Thomma B.P.H.J."/>
            <person name="Van de Peer Y."/>
            <person name="Townsend C.A."/>
            <person name="Bolton M.D."/>
        </authorList>
    </citation>
    <scope>NUCLEOTIDE SEQUENCE [LARGE SCALE GENOMIC DNA]</scope>
    <source>
        <strain evidence="14">CBS538.71</strain>
    </source>
</reference>
<evidence type="ECO:0000259" key="12">
    <source>
        <dbReference type="Pfam" id="PF00137"/>
    </source>
</evidence>
<comment type="subunit">
    <text evidence="10 11">V-ATPase is a heteromultimeric enzyme composed of a peripheral catalytic V1 complex (components A to H) attached to an integral membrane V0 proton pore complex (components: a, c, c', c'', d, e, f and VOA1). The decameric c-ring forms the proton-conducting pore, and is composed of eight proteolipid subunits c, one subunit c' and one subunit c''.</text>
</comment>
<keyword evidence="4 11" id="KW-0812">Transmembrane</keyword>
<comment type="similarity">
    <text evidence="2 11">Belongs to the V-ATPase proteolipid subunit family.</text>
</comment>
<dbReference type="GO" id="GO:0046961">
    <property type="term" value="F:proton-transporting ATPase activity, rotational mechanism"/>
    <property type="evidence" value="ECO:0007669"/>
    <property type="project" value="InterPro"/>
</dbReference>
<dbReference type="InterPro" id="IPR002379">
    <property type="entry name" value="ATPase_proteolipid_c-like_dom"/>
</dbReference>
<dbReference type="Pfam" id="PF00137">
    <property type="entry name" value="ATP-synt_C"/>
    <property type="match status" value="2"/>
</dbReference>
<dbReference type="STRING" id="357750.A0A2S6BVF9"/>
<dbReference type="Gene3D" id="1.20.120.610">
    <property type="entry name" value="lithium bound rotor ring of v- atpase"/>
    <property type="match status" value="1"/>
</dbReference>
<feature type="domain" description="V-ATPase proteolipid subunit C-like" evidence="12">
    <location>
        <begin position="33"/>
        <end position="103"/>
    </location>
</feature>
<sequence length="193" mass="19849">MSEFQILLKEDRITVTNMASDMCPAYAPFFSAMGVVAAIVFSSFGAAYGTAKSSIGTLSAGVLHPDLGVRATVPRGQHAYAAILPTVFSGILAIYGLVCSVLIANKIVVTLPLYTALINLGSGLAVGLCSLAAGFTIGIAGDAGMRSIAQQPRLFVSMVLILIFAEVLGLYGMIVALILDTRAGLAGSELCSA</sequence>
<feature type="transmembrane region" description="Helical" evidence="11">
    <location>
        <begin position="79"/>
        <end position="104"/>
    </location>
</feature>
<comment type="subcellular location">
    <subcellularLocation>
        <location evidence="1 11">Vacuole membrane</location>
        <topology evidence="1 11">Multi-pass membrane protein</topology>
    </subcellularLocation>
</comment>
<keyword evidence="11" id="KW-0926">Vacuole</keyword>
<feature type="domain" description="V-ATPase proteolipid subunit C-like" evidence="12">
    <location>
        <begin position="120"/>
        <end position="179"/>
    </location>
</feature>
<accession>A0A2S6BVF9</accession>
<name>A0A2S6BVF9_9PEZI</name>
<proteinExistence type="inferred from homology"/>
<dbReference type="SUPFAM" id="SSF81333">
    <property type="entry name" value="F1F0 ATP synthase subunit C"/>
    <property type="match status" value="1"/>
</dbReference>
<dbReference type="InterPro" id="IPR035921">
    <property type="entry name" value="F/V-ATP_Csub_sf"/>
</dbReference>
<dbReference type="PRINTS" id="PR00122">
    <property type="entry name" value="VACATPASE"/>
</dbReference>
<protein>
    <recommendedName>
        <fullName evidence="11">V-type proton ATPase proteolipid subunit</fullName>
    </recommendedName>
</protein>
<evidence type="ECO:0000256" key="4">
    <source>
        <dbReference type="ARBA" id="ARBA00022692"/>
    </source>
</evidence>
<organism evidence="13 14">
    <name type="scientific">Cercospora berteroae</name>
    <dbReference type="NCBI Taxonomy" id="357750"/>
    <lineage>
        <taxon>Eukaryota</taxon>
        <taxon>Fungi</taxon>
        <taxon>Dikarya</taxon>
        <taxon>Ascomycota</taxon>
        <taxon>Pezizomycotina</taxon>
        <taxon>Dothideomycetes</taxon>
        <taxon>Dothideomycetidae</taxon>
        <taxon>Mycosphaerellales</taxon>
        <taxon>Mycosphaerellaceae</taxon>
        <taxon>Cercospora</taxon>
    </lineage>
</organism>
<dbReference type="PANTHER" id="PTHR10263">
    <property type="entry name" value="V-TYPE PROTON ATPASE PROTEOLIPID SUBUNIT"/>
    <property type="match status" value="1"/>
</dbReference>
<keyword evidence="6 11" id="KW-1133">Transmembrane helix</keyword>